<dbReference type="AlphaFoldDB" id="A0A0X8G4Z4"/>
<keyword evidence="4" id="KW-1185">Reference proteome</keyword>
<dbReference type="InterPro" id="IPR041607">
    <property type="entry name" value="HU-HIG"/>
</dbReference>
<keyword evidence="1 3" id="KW-0238">DNA-binding</keyword>
<sequence>MIEIKSISRGNPQDETAVPKYYAHAISTGKVDFERLAYLVSNQCTVRVPDCLAVLRALEMNMIDELEQGKIVQFGELGNFQIGVRSEGETLTEEVSGNSVTSAHLNFRPAKRLRKMLKTLEFKLKAS</sequence>
<reference evidence="4" key="1">
    <citation type="submission" date="2015-12" db="EMBL/GenBank/DDBJ databases">
        <title>Complete genome sequence of Lutibacter profundus strain LP1.</title>
        <authorList>
            <person name="Wissuwa J."/>
            <person name="Le Moine Bauer S."/>
            <person name="Stokke R."/>
            <person name="Dahle H."/>
            <person name="Steen I.H."/>
        </authorList>
    </citation>
    <scope>NUCLEOTIDE SEQUENCE [LARGE SCALE GENOMIC DNA]</scope>
    <source>
        <strain evidence="4">LP1</strain>
    </source>
</reference>
<dbReference type="STRING" id="1622118.Lupro_02335"/>
<protein>
    <submittedName>
        <fullName evidence="3">DNA-binding protein</fullName>
    </submittedName>
</protein>
<name>A0A0X8G4Z4_9FLAO</name>
<dbReference type="Pfam" id="PF18291">
    <property type="entry name" value="HU-HIG"/>
    <property type="match status" value="1"/>
</dbReference>
<gene>
    <name evidence="3" type="ORF">Lupro_02335</name>
</gene>
<dbReference type="OrthoDB" id="9809801at2"/>
<evidence type="ECO:0000256" key="1">
    <source>
        <dbReference type="ARBA" id="ARBA00023125"/>
    </source>
</evidence>
<dbReference type="InterPro" id="IPR005902">
    <property type="entry name" value="HU_DNA-bd_put"/>
</dbReference>
<evidence type="ECO:0000313" key="3">
    <source>
        <dbReference type="EMBL" id="AMC10157.1"/>
    </source>
</evidence>
<feature type="domain" description="HU" evidence="2">
    <location>
        <begin position="7"/>
        <end position="123"/>
    </location>
</feature>
<dbReference type="RefSeq" id="WP_068205927.1">
    <property type="nucleotide sequence ID" value="NZ_CP013355.1"/>
</dbReference>
<evidence type="ECO:0000313" key="4">
    <source>
        <dbReference type="Proteomes" id="UP000059672"/>
    </source>
</evidence>
<dbReference type="EMBL" id="CP013355">
    <property type="protein sequence ID" value="AMC10157.1"/>
    <property type="molecule type" value="Genomic_DNA"/>
</dbReference>
<dbReference type="SUPFAM" id="SSF47729">
    <property type="entry name" value="IHF-like DNA-binding proteins"/>
    <property type="match status" value="1"/>
</dbReference>
<dbReference type="KEGG" id="lut:Lupro_02335"/>
<dbReference type="InterPro" id="IPR010992">
    <property type="entry name" value="IHF-like_DNA-bd_dom_sf"/>
</dbReference>
<dbReference type="Proteomes" id="UP000059672">
    <property type="component" value="Chromosome"/>
</dbReference>
<dbReference type="GO" id="GO:0003677">
    <property type="term" value="F:DNA binding"/>
    <property type="evidence" value="ECO:0007669"/>
    <property type="project" value="UniProtKB-KW"/>
</dbReference>
<dbReference type="NCBIfam" id="TIGR01201">
    <property type="entry name" value="HU_rel"/>
    <property type="match status" value="1"/>
</dbReference>
<proteinExistence type="predicted"/>
<reference evidence="3 4" key="2">
    <citation type="journal article" date="2016" name="Int. J. Syst. Evol. Microbiol.">
        <title>Lutibacter profundi sp. nov., isolated from a deep-sea hydrothermal system on the Arctic Mid-Ocean Ridge and emended description of the genus Lutibacter.</title>
        <authorList>
            <person name="Le Moine Bauer S."/>
            <person name="Roalkvam I."/>
            <person name="Steen I.H."/>
            <person name="Dahle H."/>
        </authorList>
    </citation>
    <scope>NUCLEOTIDE SEQUENCE [LARGE SCALE GENOMIC DNA]</scope>
    <source>
        <strain evidence="3 4">LP1</strain>
    </source>
</reference>
<organism evidence="3 4">
    <name type="scientific">Lutibacter profundi</name>
    <dbReference type="NCBI Taxonomy" id="1622118"/>
    <lineage>
        <taxon>Bacteria</taxon>
        <taxon>Pseudomonadati</taxon>
        <taxon>Bacteroidota</taxon>
        <taxon>Flavobacteriia</taxon>
        <taxon>Flavobacteriales</taxon>
        <taxon>Flavobacteriaceae</taxon>
        <taxon>Lutibacter</taxon>
    </lineage>
</organism>
<accession>A0A0X8G4Z4</accession>
<evidence type="ECO:0000259" key="2">
    <source>
        <dbReference type="Pfam" id="PF18291"/>
    </source>
</evidence>